<dbReference type="EMBL" id="AP025591">
    <property type="protein sequence ID" value="BDG05043.1"/>
    <property type="molecule type" value="Genomic_DNA"/>
</dbReference>
<feature type="domain" description="ABC transporter" evidence="8">
    <location>
        <begin position="363"/>
        <end position="597"/>
    </location>
</feature>
<evidence type="ECO:0000256" key="2">
    <source>
        <dbReference type="ARBA" id="ARBA00022692"/>
    </source>
</evidence>
<dbReference type="Pfam" id="PF00005">
    <property type="entry name" value="ABC_tran"/>
    <property type="match status" value="1"/>
</dbReference>
<dbReference type="InterPro" id="IPR027417">
    <property type="entry name" value="P-loop_NTPase"/>
</dbReference>
<dbReference type="InterPro" id="IPR011527">
    <property type="entry name" value="ABC1_TM_dom"/>
</dbReference>
<keyword evidence="3" id="KW-0547">Nucleotide-binding</keyword>
<dbReference type="InterPro" id="IPR017871">
    <property type="entry name" value="ABC_transporter-like_CS"/>
</dbReference>
<evidence type="ECO:0000313" key="10">
    <source>
        <dbReference type="EMBL" id="BDG05043.1"/>
    </source>
</evidence>
<dbReference type="PANTHER" id="PTHR43394">
    <property type="entry name" value="ATP-DEPENDENT PERMEASE MDL1, MITOCHONDRIAL"/>
    <property type="match status" value="1"/>
</dbReference>
<dbReference type="Gene3D" id="3.40.50.300">
    <property type="entry name" value="P-loop containing nucleotide triphosphate hydrolases"/>
    <property type="match status" value="1"/>
</dbReference>
<evidence type="ECO:0000256" key="3">
    <source>
        <dbReference type="ARBA" id="ARBA00022741"/>
    </source>
</evidence>
<evidence type="ECO:0000256" key="5">
    <source>
        <dbReference type="ARBA" id="ARBA00022989"/>
    </source>
</evidence>
<evidence type="ECO:0000256" key="4">
    <source>
        <dbReference type="ARBA" id="ARBA00022840"/>
    </source>
</evidence>
<feature type="transmembrane region" description="Helical" evidence="7">
    <location>
        <begin position="268"/>
        <end position="287"/>
    </location>
</feature>
<dbReference type="Pfam" id="PF00664">
    <property type="entry name" value="ABC_membrane"/>
    <property type="match status" value="1"/>
</dbReference>
<dbReference type="PROSITE" id="PS50893">
    <property type="entry name" value="ABC_TRANSPORTER_2"/>
    <property type="match status" value="1"/>
</dbReference>
<evidence type="ECO:0000256" key="6">
    <source>
        <dbReference type="ARBA" id="ARBA00023136"/>
    </source>
</evidence>
<keyword evidence="11" id="KW-1185">Reference proteome</keyword>
<reference evidence="11" key="1">
    <citation type="journal article" date="2022" name="Int. J. Syst. Evol. Microbiol.">
        <title>Anaeromyxobacter oryzae sp. nov., Anaeromyxobacter diazotrophicus sp. nov. and Anaeromyxobacter paludicola sp. nov., isolated from paddy soils.</title>
        <authorList>
            <person name="Itoh H."/>
            <person name="Xu Z."/>
            <person name="Mise K."/>
            <person name="Masuda Y."/>
            <person name="Ushijima N."/>
            <person name="Hayakawa C."/>
            <person name="Shiratori Y."/>
            <person name="Senoo K."/>
        </authorList>
    </citation>
    <scope>NUCLEOTIDE SEQUENCE [LARGE SCALE GENOMIC DNA]</scope>
    <source>
        <strain evidence="11">Red232</strain>
    </source>
</reference>
<feature type="transmembrane region" description="Helical" evidence="7">
    <location>
        <begin position="186"/>
        <end position="204"/>
    </location>
</feature>
<organism evidence="10 11">
    <name type="scientific">Anaeromyxobacter oryzae</name>
    <dbReference type="NCBI Taxonomy" id="2918170"/>
    <lineage>
        <taxon>Bacteria</taxon>
        <taxon>Pseudomonadati</taxon>
        <taxon>Myxococcota</taxon>
        <taxon>Myxococcia</taxon>
        <taxon>Myxococcales</taxon>
        <taxon>Cystobacterineae</taxon>
        <taxon>Anaeromyxobacteraceae</taxon>
        <taxon>Anaeromyxobacter</taxon>
    </lineage>
</organism>
<sequence length="616" mass="67600">MRLSADRERRPGGMRRLIAELLRPYRVWLAMILLATAAETAASLAAPWPLKIVLDNVIEGREPLAWIRHAARWMPGSHAIRFAVLAAVATVLIAALGAISSYVEHYYTEDVGQWVANDLRVRVYDHVEHLPLAYYDTHRTGALLSTLTDDIATIQEFAASTTLGIVVDLLTIAGMLGLMFWLRWDFALIAVGVAPFLLLFVLRFRKAVKRATREVRARESDIVSVIEQGLESVRVVNAFGRQELEEKRLEDASRAEVRAALRARRVKSIVSPVVTVVVSLCTAFVLWRGTLLVLASAMTAGSLTVFLSYLGKFFKPVQDLAKLSGTIAQAAVAVERVRGILELDMSLPERPDARDPGTLRGAIEFDHVAFAYDPATPVLREVTFSIDPGQFIGIVGTTGSGKSTVVSLIPRFYDPSAGRVLVDGVDVRDYSLQRLRDQMGFVLQDTILFRGTIRENIAYGRPGASEEQIVEAAKLANAHEFIVRMSHGYASQVGERGTTLSGGQRQRIGIARALVRDSPILILDEPTAALDVESERVVIEALERLMKGRTVIMIAHRLSTIHDADRVVVLDGGVVAEQGTHDELLSMDGIYGALHRTQARSGDLAGDHPTIRRAGA</sequence>
<dbReference type="InterPro" id="IPR003439">
    <property type="entry name" value="ABC_transporter-like_ATP-bd"/>
</dbReference>
<dbReference type="InterPro" id="IPR003593">
    <property type="entry name" value="AAA+_ATPase"/>
</dbReference>
<protein>
    <submittedName>
        <fullName evidence="10">Protein-tyrosine-phosphatase</fullName>
    </submittedName>
</protein>
<dbReference type="Proteomes" id="UP001162891">
    <property type="component" value="Chromosome"/>
</dbReference>
<keyword evidence="6 7" id="KW-0472">Membrane</keyword>
<comment type="subcellular location">
    <subcellularLocation>
        <location evidence="1">Cell membrane</location>
        <topology evidence="1">Multi-pass membrane protein</topology>
    </subcellularLocation>
</comment>
<gene>
    <name evidence="10" type="ORF">AMOR_40390</name>
</gene>
<dbReference type="PROSITE" id="PS00211">
    <property type="entry name" value="ABC_TRANSPORTER_1"/>
    <property type="match status" value="1"/>
</dbReference>
<dbReference type="InterPro" id="IPR036640">
    <property type="entry name" value="ABC1_TM_sf"/>
</dbReference>
<dbReference type="InterPro" id="IPR039421">
    <property type="entry name" value="Type_1_exporter"/>
</dbReference>
<evidence type="ECO:0000256" key="7">
    <source>
        <dbReference type="SAM" id="Phobius"/>
    </source>
</evidence>
<dbReference type="SUPFAM" id="SSF90123">
    <property type="entry name" value="ABC transporter transmembrane region"/>
    <property type="match status" value="1"/>
</dbReference>
<feature type="transmembrane region" description="Helical" evidence="7">
    <location>
        <begin position="157"/>
        <end position="180"/>
    </location>
</feature>
<feature type="transmembrane region" description="Helical" evidence="7">
    <location>
        <begin position="293"/>
        <end position="314"/>
    </location>
</feature>
<dbReference type="PANTHER" id="PTHR43394:SF1">
    <property type="entry name" value="ATP-BINDING CASSETTE SUB-FAMILY B MEMBER 10, MITOCHONDRIAL"/>
    <property type="match status" value="1"/>
</dbReference>
<evidence type="ECO:0000313" key="11">
    <source>
        <dbReference type="Proteomes" id="UP001162891"/>
    </source>
</evidence>
<evidence type="ECO:0000259" key="8">
    <source>
        <dbReference type="PROSITE" id="PS50893"/>
    </source>
</evidence>
<keyword evidence="2 7" id="KW-0812">Transmembrane</keyword>
<dbReference type="Gene3D" id="1.20.1560.10">
    <property type="entry name" value="ABC transporter type 1, transmembrane domain"/>
    <property type="match status" value="1"/>
</dbReference>
<keyword evidence="4" id="KW-0067">ATP-binding</keyword>
<evidence type="ECO:0000259" key="9">
    <source>
        <dbReference type="PROSITE" id="PS50929"/>
    </source>
</evidence>
<accession>A0ABN6MZ91</accession>
<proteinExistence type="predicted"/>
<dbReference type="SUPFAM" id="SSF52540">
    <property type="entry name" value="P-loop containing nucleoside triphosphate hydrolases"/>
    <property type="match status" value="1"/>
</dbReference>
<dbReference type="CDD" id="cd18564">
    <property type="entry name" value="ABC_6TM_exporter_like"/>
    <property type="match status" value="1"/>
</dbReference>
<name>A0ABN6MZ91_9BACT</name>
<keyword evidence="5 7" id="KW-1133">Transmembrane helix</keyword>
<evidence type="ECO:0000256" key="1">
    <source>
        <dbReference type="ARBA" id="ARBA00004651"/>
    </source>
</evidence>
<feature type="transmembrane region" description="Helical" evidence="7">
    <location>
        <begin position="79"/>
        <end position="99"/>
    </location>
</feature>
<feature type="domain" description="ABC transmembrane type-1" evidence="9">
    <location>
        <begin position="30"/>
        <end position="329"/>
    </location>
</feature>
<dbReference type="SMART" id="SM00382">
    <property type="entry name" value="AAA"/>
    <property type="match status" value="1"/>
</dbReference>
<dbReference type="PROSITE" id="PS50929">
    <property type="entry name" value="ABC_TM1F"/>
    <property type="match status" value="1"/>
</dbReference>